<dbReference type="InterPro" id="IPR011051">
    <property type="entry name" value="RmlC_Cupin_sf"/>
</dbReference>
<feature type="compositionally biased region" description="Basic residues" evidence="1">
    <location>
        <begin position="1023"/>
        <end position="1036"/>
    </location>
</feature>
<sequence>MKFKTIKVSTTKDIANRSGNRIAKQKLKEAAKDLNDVLKTAPEEFVKIHLPEQKPSSIVKYLHAAKPNTRRSFKNRKLIASTPHINNNALSNTNRRTNDFSNAGSSISNICEESVARINLPPPTDKQIELDDSDSEIDEPKFRNGKRTNCEPAPNCFPNKKRDPIDRIDTSSNIIFVDSDEDSQLSRAKAKSRIKRKTKKQTTVKKTNISMLSNQSPSPRRAELLIPSENVLSPPRDFVNKTPRSTGRVNFTNLRDDSDKDAWAKSFGLLPVSPQGTDLIPSPRKKYDLRSSGVDTEKAQTSSHNVGQPVARNLFNDLQAEKSPIDIQTKIQEDKNNKSSLKQAKGNSKHPQEAAIESKSDDRPIRKKKGPKATKKSVQSVGSSPKLKIIENIILKAKEDNVNNSPKQNSVHTNDEIVQTQSNNESDGLRFNLIEEIESRKLKLLMPAAPPPLKETDPISVDDFGNKDMTTKDPNMNAEPSTSGIHLQMNTQETNQKRGEVRKSLWNYIFHELDSYADRVTQKGEHVASDSSSISRESGELFSEMTSTRKSASNKQKMQNLKNTLKKLPSVKKNSNLVDRQIQTERLFAPIFRQSIVSRNKKSKSRIFNTSDKSPNIYDSLEQGNAIDALGFSNFDEPTLSFKHKPFRFDTPSRSIGRLSWSNSNIYPNFSGDSDDSFTMENNLSPKPHNPVKSYCKNKTVASTNRRKSKLVQPNQIFSSSDSSVSNTANASPRPRTRYVARINDTNKRNSSKSPTIVLTPNKSSNQIQETTESQANASEKRHNKSAHYDMILHDTALKSPQHKSSNPKHPTLEPPQFSRQDVRIMLNIKNLPSPRNLSFEKQQELDDENSKSKRQQNKSISKLNPLAEPFQSLMDNDEISRTKQDDVSNKLTNEVLSVRKQKDPKQDSILVGVGNNLANSFMGEVLESSGKQKKQATFEQVAVSDLSNNEVPGSSDKSKKQLPQNSTLEQVNASNDLRNVADSSDKSRKQQKTPKQPPQTLTLEQINGSVIRNDEVFENSRTRSKSRKQRTRSNSKHYQSVNESIRDNEAPENSRNSSRTREQHTQSNSRHYQSLHDNVNAISNVDIHIDNEAPENSGTSSKIRKQRSQSNSKHYQSLHDNVDPMSNEAPENSGTSLRLQNKSSTQNSTLKPLGVRNRSDSCSTSNQETQPLEDEIQNSVPTKSTRGRKKKNQAPKDETENNNNATKKPKIGKKKNELSHINESPILPEQDGRRQLRVRKPPIYCPIIDLATSIKSYAWDPALLKKLKKNSTAAKIVTSFTASQPQKGRGSRLTNQMPTVQESSRVEPPVESEIQLPQDDQPNVSDSVLMPPPSTNFLRPRNCEDSDSGFASISVKKKAPGKTGLGGKRSTRRTKTIKEVPEPCSSSSIEPPTTDSVQGPAQTSSYMNETESRSATNSQNPEEADSLYQTVDGKVFKTQFVCSEPSHLNYTSVGNLFVNEITKVPNNQYTVGYLRIGQGESKKVAKSTKFSFVYVVVTGAAEVTVESKICIVNQGGYFWVPVGTTYSIKNTSLDLYLEINFTRIRAGADNQ</sequence>
<feature type="region of interest" description="Disordered" evidence="1">
    <location>
        <begin position="800"/>
        <end position="872"/>
    </location>
</feature>
<evidence type="ECO:0000256" key="1">
    <source>
        <dbReference type="SAM" id="MobiDB-lite"/>
    </source>
</evidence>
<evidence type="ECO:0000313" key="4">
    <source>
        <dbReference type="Proteomes" id="UP001152799"/>
    </source>
</evidence>
<feature type="compositionally biased region" description="Polar residues" evidence="1">
    <location>
        <begin position="1394"/>
        <end position="1422"/>
    </location>
</feature>
<feature type="compositionally biased region" description="Basic and acidic residues" evidence="1">
    <location>
        <begin position="350"/>
        <end position="364"/>
    </location>
</feature>
<proteinExistence type="predicted"/>
<feature type="compositionally biased region" description="Basic residues" evidence="1">
    <location>
        <begin position="365"/>
        <end position="375"/>
    </location>
</feature>
<dbReference type="SUPFAM" id="SSF51182">
    <property type="entry name" value="RmlC-like cupins"/>
    <property type="match status" value="1"/>
</dbReference>
<dbReference type="EMBL" id="OU892287">
    <property type="protein sequence ID" value="CAG9762148.1"/>
    <property type="molecule type" value="Genomic_DNA"/>
</dbReference>
<dbReference type="Gene3D" id="2.60.120.10">
    <property type="entry name" value="Jelly Rolls"/>
    <property type="match status" value="1"/>
</dbReference>
<feature type="compositionally biased region" description="Polar residues" evidence="1">
    <location>
        <begin position="1109"/>
        <end position="1120"/>
    </location>
</feature>
<feature type="compositionally biased region" description="Basic and acidic residues" evidence="1">
    <location>
        <begin position="842"/>
        <end position="852"/>
    </location>
</feature>
<gene>
    <name evidence="3" type="ORF">CEUTPL_LOCUS2832</name>
</gene>
<accession>A0A9N9MDI3</accession>
<keyword evidence="4" id="KW-1185">Reference proteome</keyword>
<feature type="compositionally biased region" description="Polar residues" evidence="1">
    <location>
        <begin position="962"/>
        <end position="978"/>
    </location>
</feature>
<dbReference type="OrthoDB" id="1939643at2759"/>
<feature type="region of interest" description="Disordered" evidence="1">
    <location>
        <begin position="471"/>
        <end position="498"/>
    </location>
</feature>
<dbReference type="Pfam" id="PF11699">
    <property type="entry name" value="CENP-C_C"/>
    <property type="match status" value="1"/>
</dbReference>
<feature type="compositionally biased region" description="Low complexity" evidence="1">
    <location>
        <begin position="1303"/>
        <end position="1314"/>
    </location>
</feature>
<evidence type="ECO:0000313" key="3">
    <source>
        <dbReference type="EMBL" id="CAG9762148.1"/>
    </source>
</evidence>
<feature type="compositionally biased region" description="Basic and acidic residues" evidence="1">
    <location>
        <begin position="1013"/>
        <end position="1022"/>
    </location>
</feature>
<feature type="compositionally biased region" description="Low complexity" evidence="1">
    <location>
        <begin position="1383"/>
        <end position="1393"/>
    </location>
</feature>
<feature type="compositionally biased region" description="Polar residues" evidence="1">
    <location>
        <begin position="1130"/>
        <end position="1151"/>
    </location>
</feature>
<feature type="region of interest" description="Disordered" evidence="1">
    <location>
        <begin position="1092"/>
        <end position="1235"/>
    </location>
</feature>
<feature type="region of interest" description="Disordered" evidence="1">
    <location>
        <begin position="272"/>
        <end position="310"/>
    </location>
</feature>
<feature type="compositionally biased region" description="Polar residues" evidence="1">
    <location>
        <begin position="1282"/>
        <end position="1302"/>
    </location>
</feature>
<name>A0A9N9MDI3_9CUCU</name>
<dbReference type="InterPro" id="IPR025974">
    <property type="entry name" value="Mif2/CENP-C_cupin"/>
</dbReference>
<feature type="compositionally biased region" description="Low complexity" evidence="1">
    <location>
        <begin position="719"/>
        <end position="732"/>
    </location>
</feature>
<feature type="compositionally biased region" description="Polar residues" evidence="1">
    <location>
        <begin position="472"/>
        <end position="494"/>
    </location>
</feature>
<feature type="region of interest" description="Disordered" evidence="1">
    <location>
        <begin position="946"/>
        <end position="1072"/>
    </location>
</feature>
<feature type="region of interest" description="Disordered" evidence="1">
    <location>
        <begin position="700"/>
        <end position="784"/>
    </location>
</feature>
<dbReference type="Proteomes" id="UP001152799">
    <property type="component" value="Chromosome 11"/>
</dbReference>
<reference evidence="3" key="1">
    <citation type="submission" date="2022-01" db="EMBL/GenBank/DDBJ databases">
        <authorList>
            <person name="King R."/>
        </authorList>
    </citation>
    <scope>NUCLEOTIDE SEQUENCE</scope>
</reference>
<feature type="compositionally biased region" description="Polar residues" evidence="1">
    <location>
        <begin position="1161"/>
        <end position="1171"/>
    </location>
</feature>
<protein>
    <recommendedName>
        <fullName evidence="2">Mif2/CENP-C cupin domain-containing protein</fullName>
    </recommendedName>
</protein>
<feature type="compositionally biased region" description="Polar residues" evidence="1">
    <location>
        <begin position="752"/>
        <end position="778"/>
    </location>
</feature>
<feature type="region of interest" description="Disordered" evidence="1">
    <location>
        <begin position="327"/>
        <end position="382"/>
    </location>
</feature>
<organism evidence="3 4">
    <name type="scientific">Ceutorhynchus assimilis</name>
    <name type="common">cabbage seed weevil</name>
    <dbReference type="NCBI Taxonomy" id="467358"/>
    <lineage>
        <taxon>Eukaryota</taxon>
        <taxon>Metazoa</taxon>
        <taxon>Ecdysozoa</taxon>
        <taxon>Arthropoda</taxon>
        <taxon>Hexapoda</taxon>
        <taxon>Insecta</taxon>
        <taxon>Pterygota</taxon>
        <taxon>Neoptera</taxon>
        <taxon>Endopterygota</taxon>
        <taxon>Coleoptera</taxon>
        <taxon>Polyphaga</taxon>
        <taxon>Cucujiformia</taxon>
        <taxon>Curculionidae</taxon>
        <taxon>Ceutorhynchinae</taxon>
        <taxon>Ceutorhynchus</taxon>
    </lineage>
</organism>
<feature type="domain" description="Mif2/CENP-C cupin" evidence="2">
    <location>
        <begin position="1471"/>
        <end position="1533"/>
    </location>
</feature>
<evidence type="ECO:0000259" key="2">
    <source>
        <dbReference type="Pfam" id="PF11699"/>
    </source>
</evidence>
<feature type="region of interest" description="Disordered" evidence="1">
    <location>
        <begin position="1282"/>
        <end position="1424"/>
    </location>
</feature>
<dbReference type="InterPro" id="IPR014710">
    <property type="entry name" value="RmlC-like_jellyroll"/>
</dbReference>
<feature type="region of interest" description="Disordered" evidence="1">
    <location>
        <begin position="120"/>
        <end position="164"/>
    </location>
</feature>